<dbReference type="AlphaFoldDB" id="A0A2T0TGS8"/>
<gene>
    <name evidence="2" type="ORF">CLV43_102383</name>
</gene>
<proteinExistence type="predicted"/>
<organism evidence="2 3">
    <name type="scientific">Umezawaea tangerina</name>
    <dbReference type="NCBI Taxonomy" id="84725"/>
    <lineage>
        <taxon>Bacteria</taxon>
        <taxon>Bacillati</taxon>
        <taxon>Actinomycetota</taxon>
        <taxon>Actinomycetes</taxon>
        <taxon>Pseudonocardiales</taxon>
        <taxon>Pseudonocardiaceae</taxon>
        <taxon>Umezawaea</taxon>
    </lineage>
</organism>
<dbReference type="GO" id="GO:0019290">
    <property type="term" value="P:siderophore biosynthetic process"/>
    <property type="evidence" value="ECO:0007669"/>
    <property type="project" value="TreeGrafter"/>
</dbReference>
<keyword evidence="3" id="KW-1185">Reference proteome</keyword>
<reference evidence="2 3" key="1">
    <citation type="submission" date="2018-03" db="EMBL/GenBank/DDBJ databases">
        <title>Genomic Encyclopedia of Archaeal and Bacterial Type Strains, Phase II (KMG-II): from individual species to whole genera.</title>
        <authorList>
            <person name="Goeker M."/>
        </authorList>
    </citation>
    <scope>NUCLEOTIDE SEQUENCE [LARGE SCALE GENOMIC DNA]</scope>
    <source>
        <strain evidence="2 3">DSM 44720</strain>
    </source>
</reference>
<dbReference type="InterPro" id="IPR037407">
    <property type="entry name" value="MLP_fam"/>
</dbReference>
<evidence type="ECO:0000259" key="1">
    <source>
        <dbReference type="SMART" id="SM00923"/>
    </source>
</evidence>
<evidence type="ECO:0000313" key="3">
    <source>
        <dbReference type="Proteomes" id="UP000239494"/>
    </source>
</evidence>
<dbReference type="OrthoDB" id="7584480at2"/>
<dbReference type="GO" id="GO:0005829">
    <property type="term" value="C:cytosol"/>
    <property type="evidence" value="ECO:0007669"/>
    <property type="project" value="TreeGrafter"/>
</dbReference>
<dbReference type="Gene3D" id="3.90.820.10">
    <property type="entry name" value="Structural Genomics, Unknown Function 30-nov-00 1gh9 Mol_id"/>
    <property type="match status" value="1"/>
</dbReference>
<sequence>MFDDESAEYLVVVNGEEQYSIWPAGRELPVGWTAEGGSRSREECLDHIERVWTDMRPKSVREALENAGTVAAQGSRMVLSQLVDADELKAMSPEELRDMLANLDDDVIYSEDEEAVEPTPGTDKA</sequence>
<protein>
    <submittedName>
        <fullName evidence="2">Uncharacterized protein YbdZ (MbtH family)</fullName>
    </submittedName>
</protein>
<dbReference type="Pfam" id="PF03621">
    <property type="entry name" value="MbtH"/>
    <property type="match status" value="1"/>
</dbReference>
<dbReference type="PANTHER" id="PTHR38444">
    <property type="entry name" value="ENTEROBACTIN BIOSYNTHESIS PROTEIN YBDZ"/>
    <property type="match status" value="1"/>
</dbReference>
<dbReference type="EMBL" id="PVTF01000002">
    <property type="protein sequence ID" value="PRY44818.1"/>
    <property type="molecule type" value="Genomic_DNA"/>
</dbReference>
<dbReference type="InterPro" id="IPR005153">
    <property type="entry name" value="MbtH-like_dom"/>
</dbReference>
<feature type="domain" description="MbtH-like" evidence="1">
    <location>
        <begin position="2"/>
        <end position="50"/>
    </location>
</feature>
<dbReference type="RefSeq" id="WP_106186402.1">
    <property type="nucleotide sequence ID" value="NZ_PVTF01000002.1"/>
</dbReference>
<dbReference type="Proteomes" id="UP000239494">
    <property type="component" value="Unassembled WGS sequence"/>
</dbReference>
<dbReference type="InterPro" id="IPR038020">
    <property type="entry name" value="MbtH-like_sf"/>
</dbReference>
<dbReference type="SMART" id="SM00923">
    <property type="entry name" value="MbtH"/>
    <property type="match status" value="1"/>
</dbReference>
<accession>A0A2T0TGS8</accession>
<comment type="caution">
    <text evidence="2">The sequence shown here is derived from an EMBL/GenBank/DDBJ whole genome shotgun (WGS) entry which is preliminary data.</text>
</comment>
<dbReference type="SUPFAM" id="SSF160582">
    <property type="entry name" value="MbtH-like"/>
    <property type="match status" value="1"/>
</dbReference>
<dbReference type="PANTHER" id="PTHR38444:SF1">
    <property type="entry name" value="ENTEROBACTIN BIOSYNTHESIS PROTEIN YBDZ"/>
    <property type="match status" value="1"/>
</dbReference>
<name>A0A2T0TGS8_9PSEU</name>
<evidence type="ECO:0000313" key="2">
    <source>
        <dbReference type="EMBL" id="PRY44818.1"/>
    </source>
</evidence>